<dbReference type="AlphaFoldDB" id="A0AAN6Q042"/>
<keyword evidence="3 6" id="KW-0812">Transmembrane</keyword>
<feature type="transmembrane region" description="Helical" evidence="6">
    <location>
        <begin position="410"/>
        <end position="434"/>
    </location>
</feature>
<dbReference type="InterPro" id="IPR020846">
    <property type="entry name" value="MFS_dom"/>
</dbReference>
<gene>
    <name evidence="8" type="ORF">N658DRAFT_427939</name>
</gene>
<feature type="transmembrane region" description="Helical" evidence="6">
    <location>
        <begin position="20"/>
        <end position="45"/>
    </location>
</feature>
<feature type="transmembrane region" description="Helical" evidence="6">
    <location>
        <begin position="385"/>
        <end position="404"/>
    </location>
</feature>
<evidence type="ECO:0000256" key="5">
    <source>
        <dbReference type="ARBA" id="ARBA00023136"/>
    </source>
</evidence>
<dbReference type="PANTHER" id="PTHR23504:SF2">
    <property type="entry name" value="TRANSPORTER, PUTATIVE (AFU_ORTHOLOGUE AFUA_8G04150)-RELATED"/>
    <property type="match status" value="1"/>
</dbReference>
<evidence type="ECO:0000256" key="2">
    <source>
        <dbReference type="ARBA" id="ARBA00022448"/>
    </source>
</evidence>
<evidence type="ECO:0000256" key="1">
    <source>
        <dbReference type="ARBA" id="ARBA00004141"/>
    </source>
</evidence>
<dbReference type="SUPFAM" id="SSF103473">
    <property type="entry name" value="MFS general substrate transporter"/>
    <property type="match status" value="1"/>
</dbReference>
<dbReference type="GO" id="GO:0022857">
    <property type="term" value="F:transmembrane transporter activity"/>
    <property type="evidence" value="ECO:0007669"/>
    <property type="project" value="InterPro"/>
</dbReference>
<sequence length="521" mass="56683">MTLSRKTPPPNPDAFPTVQLFLLAIVRLAEPIALTSIFPYAWALIKRFQIGSEDDASFYAGLLISAFSLAEALMGMYWGGLSDRVGRKPVLLLGCVGTMFSMIMVGFAQNIWVALLGRIFGGLLNGNIGVIQTMVGELVTKPEHEPRAFSIMPFVWSVGTIVGPMIGGLFADPHESYPHLVPKGSLFDRFPYLLPNLICAGMLLVSIVLGYLLLEETHPDMQPRVLLPDDTFVSENTPLLETSDAMKRPAVDLRDENYGTVRSRDAGEWAAAAAAKDPEKQPPSIFCKRIMAVILALSIFTYHSMTFDHLLPIFFEDPRSPPARSLSALATATTTTLGAPFYSPGGLGLSLQAVGFLMAVQGAIALFMQAVVFPVMAERVGVYRLFVLIAFFHPVVYVIMPGLLYVPDSWLYPAIYFCLAVRNLFSILLYPLLLILIKEATPSSAVLGRVNGLAASAGAACRMVAPPVAGYLYAIGKKMDCTALAWYGSTLVAVIGAVQCFSVKRVREERGEEGDVEEVVE</sequence>
<dbReference type="InterPro" id="IPR011701">
    <property type="entry name" value="MFS"/>
</dbReference>
<comment type="caution">
    <text evidence="8">The sequence shown here is derived from an EMBL/GenBank/DDBJ whole genome shotgun (WGS) entry which is preliminary data.</text>
</comment>
<keyword evidence="2" id="KW-0813">Transport</keyword>
<dbReference type="InterPro" id="IPR001958">
    <property type="entry name" value="Tet-R_TetA/multi-R_MdtG-like"/>
</dbReference>
<evidence type="ECO:0000256" key="3">
    <source>
        <dbReference type="ARBA" id="ARBA00022692"/>
    </source>
</evidence>
<evidence type="ECO:0000313" key="8">
    <source>
        <dbReference type="EMBL" id="KAK4100326.1"/>
    </source>
</evidence>
<dbReference type="CDD" id="cd17330">
    <property type="entry name" value="MFS_SLC46_TetA_like"/>
    <property type="match status" value="1"/>
</dbReference>
<feature type="transmembrane region" description="Helical" evidence="6">
    <location>
        <begin position="446"/>
        <end position="465"/>
    </location>
</feature>
<keyword evidence="5 6" id="KW-0472">Membrane</keyword>
<feature type="transmembrane region" description="Helical" evidence="6">
    <location>
        <begin position="485"/>
        <end position="503"/>
    </location>
</feature>
<feature type="transmembrane region" description="Helical" evidence="6">
    <location>
        <begin position="290"/>
        <end position="315"/>
    </location>
</feature>
<name>A0AAN6Q042_9PEZI</name>
<evidence type="ECO:0000313" key="9">
    <source>
        <dbReference type="Proteomes" id="UP001305647"/>
    </source>
</evidence>
<dbReference type="Proteomes" id="UP001305647">
    <property type="component" value="Unassembled WGS sequence"/>
</dbReference>
<feature type="transmembrane region" description="Helical" evidence="6">
    <location>
        <begin position="151"/>
        <end position="170"/>
    </location>
</feature>
<dbReference type="Gene3D" id="1.20.1250.20">
    <property type="entry name" value="MFS general substrate transporter like domains"/>
    <property type="match status" value="1"/>
</dbReference>
<organism evidence="8 9">
    <name type="scientific">Parathielavia hyrcaniae</name>
    <dbReference type="NCBI Taxonomy" id="113614"/>
    <lineage>
        <taxon>Eukaryota</taxon>
        <taxon>Fungi</taxon>
        <taxon>Dikarya</taxon>
        <taxon>Ascomycota</taxon>
        <taxon>Pezizomycotina</taxon>
        <taxon>Sordariomycetes</taxon>
        <taxon>Sordariomycetidae</taxon>
        <taxon>Sordariales</taxon>
        <taxon>Chaetomiaceae</taxon>
        <taxon>Parathielavia</taxon>
    </lineage>
</organism>
<dbReference type="GO" id="GO:0016020">
    <property type="term" value="C:membrane"/>
    <property type="evidence" value="ECO:0007669"/>
    <property type="project" value="UniProtKB-SubCell"/>
</dbReference>
<dbReference type="EMBL" id="MU863642">
    <property type="protein sequence ID" value="KAK4100326.1"/>
    <property type="molecule type" value="Genomic_DNA"/>
</dbReference>
<dbReference type="PRINTS" id="PR01035">
    <property type="entry name" value="TCRTETA"/>
</dbReference>
<dbReference type="InterPro" id="IPR036259">
    <property type="entry name" value="MFS_trans_sf"/>
</dbReference>
<evidence type="ECO:0000256" key="4">
    <source>
        <dbReference type="ARBA" id="ARBA00022989"/>
    </source>
</evidence>
<feature type="domain" description="Major facilitator superfamily (MFS) profile" evidence="7">
    <location>
        <begin position="19"/>
        <end position="508"/>
    </location>
</feature>
<dbReference type="PANTHER" id="PTHR23504">
    <property type="entry name" value="MAJOR FACILITATOR SUPERFAMILY DOMAIN-CONTAINING PROTEIN 10"/>
    <property type="match status" value="1"/>
</dbReference>
<reference evidence="8" key="2">
    <citation type="submission" date="2023-05" db="EMBL/GenBank/DDBJ databases">
        <authorList>
            <consortium name="Lawrence Berkeley National Laboratory"/>
            <person name="Steindorff A."/>
            <person name="Hensen N."/>
            <person name="Bonometti L."/>
            <person name="Westerberg I."/>
            <person name="Brannstrom I.O."/>
            <person name="Guillou S."/>
            <person name="Cros-Aarteil S."/>
            <person name="Calhoun S."/>
            <person name="Haridas S."/>
            <person name="Kuo A."/>
            <person name="Mondo S."/>
            <person name="Pangilinan J."/>
            <person name="Riley R."/>
            <person name="Labutti K."/>
            <person name="Andreopoulos B."/>
            <person name="Lipzen A."/>
            <person name="Chen C."/>
            <person name="Yanf M."/>
            <person name="Daum C."/>
            <person name="Ng V."/>
            <person name="Clum A."/>
            <person name="Ohm R."/>
            <person name="Martin F."/>
            <person name="Silar P."/>
            <person name="Natvig D."/>
            <person name="Lalanne C."/>
            <person name="Gautier V."/>
            <person name="Ament-Velasquez S.L."/>
            <person name="Kruys A."/>
            <person name="Hutchinson M.I."/>
            <person name="Powell A.J."/>
            <person name="Barry K."/>
            <person name="Miller A.N."/>
            <person name="Grigoriev I.V."/>
            <person name="Debuchy R."/>
            <person name="Gladieux P."/>
            <person name="Thoren M.H."/>
            <person name="Johannesson H."/>
        </authorList>
    </citation>
    <scope>NUCLEOTIDE SEQUENCE</scope>
    <source>
        <strain evidence="8">CBS 757.83</strain>
    </source>
</reference>
<protein>
    <submittedName>
        <fullName evidence="8">MFS general substrate transporter</fullName>
    </submittedName>
</protein>
<proteinExistence type="predicted"/>
<dbReference type="PROSITE" id="PS50850">
    <property type="entry name" value="MFS"/>
    <property type="match status" value="1"/>
</dbReference>
<evidence type="ECO:0000256" key="6">
    <source>
        <dbReference type="SAM" id="Phobius"/>
    </source>
</evidence>
<feature type="transmembrane region" description="Helical" evidence="6">
    <location>
        <begin position="349"/>
        <end position="373"/>
    </location>
</feature>
<feature type="transmembrane region" description="Helical" evidence="6">
    <location>
        <begin position="90"/>
        <end position="113"/>
    </location>
</feature>
<feature type="transmembrane region" description="Helical" evidence="6">
    <location>
        <begin position="190"/>
        <end position="214"/>
    </location>
</feature>
<feature type="transmembrane region" description="Helical" evidence="6">
    <location>
        <begin position="57"/>
        <end position="78"/>
    </location>
</feature>
<comment type="subcellular location">
    <subcellularLocation>
        <location evidence="1">Membrane</location>
        <topology evidence="1">Multi-pass membrane protein</topology>
    </subcellularLocation>
</comment>
<dbReference type="Pfam" id="PF07690">
    <property type="entry name" value="MFS_1"/>
    <property type="match status" value="1"/>
</dbReference>
<keyword evidence="4 6" id="KW-1133">Transmembrane helix</keyword>
<accession>A0AAN6Q042</accession>
<evidence type="ECO:0000259" key="7">
    <source>
        <dbReference type="PROSITE" id="PS50850"/>
    </source>
</evidence>
<reference evidence="8" key="1">
    <citation type="journal article" date="2023" name="Mol. Phylogenet. Evol.">
        <title>Genome-scale phylogeny and comparative genomics of the fungal order Sordariales.</title>
        <authorList>
            <person name="Hensen N."/>
            <person name="Bonometti L."/>
            <person name="Westerberg I."/>
            <person name="Brannstrom I.O."/>
            <person name="Guillou S."/>
            <person name="Cros-Aarteil S."/>
            <person name="Calhoun S."/>
            <person name="Haridas S."/>
            <person name="Kuo A."/>
            <person name="Mondo S."/>
            <person name="Pangilinan J."/>
            <person name="Riley R."/>
            <person name="LaButti K."/>
            <person name="Andreopoulos B."/>
            <person name="Lipzen A."/>
            <person name="Chen C."/>
            <person name="Yan M."/>
            <person name="Daum C."/>
            <person name="Ng V."/>
            <person name="Clum A."/>
            <person name="Steindorff A."/>
            <person name="Ohm R.A."/>
            <person name="Martin F."/>
            <person name="Silar P."/>
            <person name="Natvig D.O."/>
            <person name="Lalanne C."/>
            <person name="Gautier V."/>
            <person name="Ament-Velasquez S.L."/>
            <person name="Kruys A."/>
            <person name="Hutchinson M.I."/>
            <person name="Powell A.J."/>
            <person name="Barry K."/>
            <person name="Miller A.N."/>
            <person name="Grigoriev I.V."/>
            <person name="Debuchy R."/>
            <person name="Gladieux P."/>
            <person name="Hiltunen Thoren M."/>
            <person name="Johannesson H."/>
        </authorList>
    </citation>
    <scope>NUCLEOTIDE SEQUENCE</scope>
    <source>
        <strain evidence="8">CBS 757.83</strain>
    </source>
</reference>
<keyword evidence="9" id="KW-1185">Reference proteome</keyword>